<sequence length="168" mass="19188">MDDELQIEEIYRKSPLLAFSVSTVVQLQSLQRMQSEIEAALDRQQPGPDLLKAYDFFWFWTLGAYEIVRTMDENRSCFSSLLAADTNALKLRLAVIRMPFAKQQLVKHPTLGKRPIRGEDSIADVRDKSLIFEIDGETFDSRSLMREVAKFFAGIKREAVLQAIPTST</sequence>
<comment type="caution">
    <text evidence="1">The sequence shown here is derived from an EMBL/GenBank/DDBJ whole genome shotgun (WGS) entry which is preliminary data.</text>
</comment>
<protein>
    <submittedName>
        <fullName evidence="1">Uncharacterized protein</fullName>
    </submittedName>
</protein>
<evidence type="ECO:0000313" key="2">
    <source>
        <dbReference type="Proteomes" id="UP001152604"/>
    </source>
</evidence>
<gene>
    <name evidence="1" type="ORF">MES4922_250028</name>
</gene>
<dbReference type="EMBL" id="CAKXZS010000018">
    <property type="protein sequence ID" value="CAH2400529.1"/>
    <property type="molecule type" value="Genomic_DNA"/>
</dbReference>
<accession>A0ABN8JU34</accession>
<dbReference type="Proteomes" id="UP001152604">
    <property type="component" value="Unassembled WGS sequence"/>
</dbReference>
<name>A0ABN8JU34_9HYPH</name>
<keyword evidence="2" id="KW-1185">Reference proteome</keyword>
<reference evidence="1" key="1">
    <citation type="submission" date="2022-03" db="EMBL/GenBank/DDBJ databases">
        <authorList>
            <person name="Brunel B."/>
        </authorList>
    </citation>
    <scope>NUCLEOTIDE SEQUENCE</scope>
    <source>
        <strain evidence="1">STM4922sample</strain>
    </source>
</reference>
<dbReference type="RefSeq" id="WP_254025469.1">
    <property type="nucleotide sequence ID" value="NZ_CAKXZS010000018.1"/>
</dbReference>
<organism evidence="1 2">
    <name type="scientific">Mesorhizobium ventifaucium</name>
    <dbReference type="NCBI Taxonomy" id="666020"/>
    <lineage>
        <taxon>Bacteria</taxon>
        <taxon>Pseudomonadati</taxon>
        <taxon>Pseudomonadota</taxon>
        <taxon>Alphaproteobacteria</taxon>
        <taxon>Hyphomicrobiales</taxon>
        <taxon>Phyllobacteriaceae</taxon>
        <taxon>Mesorhizobium</taxon>
    </lineage>
</organism>
<proteinExistence type="predicted"/>
<evidence type="ECO:0000313" key="1">
    <source>
        <dbReference type="EMBL" id="CAH2400529.1"/>
    </source>
</evidence>